<name>A0A4R6SZD3_9SPHI</name>
<sequence>MKTIVVTTDFSESAENAARFALNMAISLKSNLTLCHSFLTASGVGGMSSQVVWPLYEYATIEEETSRELNFLASKIDFEGRLIPGSSTHHPLISSKAAAGELTDLVTGLDDHQKIAMVVMGMSAKGIFTRFFVGSNSKDMIDKATFPVLIVPPHAVFKGIDKIAFATDLSIEDIDTIHALSGLASYFNAELLVVHVSSDHEDTVKHKTEVDAFLTEVTDKVNYPKVYYRHILNDDVDRGLDWLAEFGAIDMLAMVHRRNNLLNIVFNISHSKKQASHTPIPLLVLPEDLDFVF</sequence>
<evidence type="ECO:0000256" key="1">
    <source>
        <dbReference type="ARBA" id="ARBA00008791"/>
    </source>
</evidence>
<organism evidence="3 4">
    <name type="scientific">Pedobacter metabolipauper</name>
    <dbReference type="NCBI Taxonomy" id="425513"/>
    <lineage>
        <taxon>Bacteria</taxon>
        <taxon>Pseudomonadati</taxon>
        <taxon>Bacteroidota</taxon>
        <taxon>Sphingobacteriia</taxon>
        <taxon>Sphingobacteriales</taxon>
        <taxon>Sphingobacteriaceae</taxon>
        <taxon>Pedobacter</taxon>
    </lineage>
</organism>
<dbReference type="InterPro" id="IPR006015">
    <property type="entry name" value="Universal_stress_UspA"/>
</dbReference>
<dbReference type="PRINTS" id="PR01438">
    <property type="entry name" value="UNVRSLSTRESS"/>
</dbReference>
<dbReference type="InterPro" id="IPR006016">
    <property type="entry name" value="UspA"/>
</dbReference>
<reference evidence="3 4" key="1">
    <citation type="submission" date="2019-03" db="EMBL/GenBank/DDBJ databases">
        <title>Genomic Encyclopedia of Archaeal and Bacterial Type Strains, Phase II (KMG-II): from individual species to whole genera.</title>
        <authorList>
            <person name="Goeker M."/>
        </authorList>
    </citation>
    <scope>NUCLEOTIDE SEQUENCE [LARGE SCALE GENOMIC DNA]</scope>
    <source>
        <strain evidence="3 4">DSM 19035</strain>
    </source>
</reference>
<dbReference type="Gene3D" id="3.40.50.12370">
    <property type="match status" value="1"/>
</dbReference>
<accession>A0A4R6SZD3</accession>
<dbReference type="OrthoDB" id="9788959at2"/>
<proteinExistence type="inferred from homology"/>
<dbReference type="SUPFAM" id="SSF52402">
    <property type="entry name" value="Adenine nucleotide alpha hydrolases-like"/>
    <property type="match status" value="2"/>
</dbReference>
<evidence type="ECO:0000313" key="3">
    <source>
        <dbReference type="EMBL" id="TDQ11432.1"/>
    </source>
</evidence>
<keyword evidence="4" id="KW-1185">Reference proteome</keyword>
<dbReference type="Pfam" id="PF00582">
    <property type="entry name" value="Usp"/>
    <property type="match status" value="1"/>
</dbReference>
<dbReference type="Proteomes" id="UP000295620">
    <property type="component" value="Unassembled WGS sequence"/>
</dbReference>
<comment type="caution">
    <text evidence="3">The sequence shown here is derived from an EMBL/GenBank/DDBJ whole genome shotgun (WGS) entry which is preliminary data.</text>
</comment>
<dbReference type="CDD" id="cd00293">
    <property type="entry name" value="USP-like"/>
    <property type="match status" value="1"/>
</dbReference>
<evidence type="ECO:0000259" key="2">
    <source>
        <dbReference type="Pfam" id="PF00582"/>
    </source>
</evidence>
<dbReference type="PANTHER" id="PTHR46268:SF6">
    <property type="entry name" value="UNIVERSAL STRESS PROTEIN UP12"/>
    <property type="match status" value="1"/>
</dbReference>
<gene>
    <name evidence="3" type="ORF">ATK78_0554</name>
</gene>
<dbReference type="RefSeq" id="WP_133574506.1">
    <property type="nucleotide sequence ID" value="NZ_SNYC01000003.1"/>
</dbReference>
<comment type="similarity">
    <text evidence="1">Belongs to the universal stress protein A family.</text>
</comment>
<dbReference type="AlphaFoldDB" id="A0A4R6SZD3"/>
<dbReference type="EMBL" id="SNYC01000003">
    <property type="protein sequence ID" value="TDQ11432.1"/>
    <property type="molecule type" value="Genomic_DNA"/>
</dbReference>
<evidence type="ECO:0000313" key="4">
    <source>
        <dbReference type="Proteomes" id="UP000295620"/>
    </source>
</evidence>
<dbReference type="PANTHER" id="PTHR46268">
    <property type="entry name" value="STRESS RESPONSE PROTEIN NHAX"/>
    <property type="match status" value="1"/>
</dbReference>
<feature type="domain" description="UspA" evidence="2">
    <location>
        <begin position="1"/>
        <end position="152"/>
    </location>
</feature>
<protein>
    <submittedName>
        <fullName evidence="3">Nucleotide-binding universal stress UspA family protein</fullName>
    </submittedName>
</protein>